<name>A0A3A0VMV1_STAGA</name>
<keyword evidence="4 6" id="KW-1133">Transmembrane helix</keyword>
<feature type="domain" description="Major facilitator superfamily (MFS) profile" evidence="7">
    <location>
        <begin position="9"/>
        <end position="388"/>
    </location>
</feature>
<organism evidence="8 9">
    <name type="scientific">Staphylococcus gallinarum</name>
    <dbReference type="NCBI Taxonomy" id="1293"/>
    <lineage>
        <taxon>Bacteria</taxon>
        <taxon>Bacillati</taxon>
        <taxon>Bacillota</taxon>
        <taxon>Bacilli</taxon>
        <taxon>Bacillales</taxon>
        <taxon>Staphylococcaceae</taxon>
        <taxon>Staphylococcus</taxon>
    </lineage>
</organism>
<dbReference type="PANTHER" id="PTHR23537:SF1">
    <property type="entry name" value="SUGAR TRANSPORTER"/>
    <property type="match status" value="1"/>
</dbReference>
<dbReference type="AlphaFoldDB" id="A0A3A0VMV1"/>
<dbReference type="PANTHER" id="PTHR23537">
    <property type="match status" value="1"/>
</dbReference>
<evidence type="ECO:0000259" key="7">
    <source>
        <dbReference type="PROSITE" id="PS50850"/>
    </source>
</evidence>
<dbReference type="Pfam" id="PF06779">
    <property type="entry name" value="MFS_4"/>
    <property type="match status" value="1"/>
</dbReference>
<dbReference type="PROSITE" id="PS50850">
    <property type="entry name" value="MFS"/>
    <property type="match status" value="1"/>
</dbReference>
<feature type="transmembrane region" description="Helical" evidence="6">
    <location>
        <begin position="211"/>
        <end position="234"/>
    </location>
</feature>
<proteinExistence type="predicted"/>
<evidence type="ECO:0000313" key="8">
    <source>
        <dbReference type="EMBL" id="RIP33199.1"/>
    </source>
</evidence>
<feature type="transmembrane region" description="Helical" evidence="6">
    <location>
        <begin position="333"/>
        <end position="356"/>
    </location>
</feature>
<keyword evidence="3 6" id="KW-0812">Transmembrane</keyword>
<protein>
    <submittedName>
        <fullName evidence="8">YbfB/YjiJ family MFS transporter</fullName>
    </submittedName>
</protein>
<dbReference type="GO" id="GO:0022857">
    <property type="term" value="F:transmembrane transporter activity"/>
    <property type="evidence" value="ECO:0007669"/>
    <property type="project" value="InterPro"/>
</dbReference>
<reference evidence="8 9" key="1">
    <citation type="journal article" date="2016" name="Front. Microbiol.">
        <title>Comprehensive Phylogenetic Analysis of Bovine Non-aureus Staphylococci Species Based on Whole-Genome Sequencing.</title>
        <authorList>
            <person name="Naushad S."/>
            <person name="Barkema H.W."/>
            <person name="Luby C."/>
            <person name="Condas L.A."/>
            <person name="Nobrega D.B."/>
            <person name="Carson D.A."/>
            <person name="De Buck J."/>
        </authorList>
    </citation>
    <scope>NUCLEOTIDE SEQUENCE [LARGE SCALE GENOMIC DNA]</scope>
    <source>
        <strain evidence="8 9">SNUC 4781</strain>
    </source>
</reference>
<evidence type="ECO:0000256" key="2">
    <source>
        <dbReference type="ARBA" id="ARBA00022448"/>
    </source>
</evidence>
<feature type="transmembrane region" description="Helical" evidence="6">
    <location>
        <begin position="107"/>
        <end position="124"/>
    </location>
</feature>
<dbReference type="InterPro" id="IPR010645">
    <property type="entry name" value="MFS_4"/>
</dbReference>
<keyword evidence="2" id="KW-0813">Transport</keyword>
<sequence>MLDKPHKQLISGMIALFIVMAISRFAFTPILPIMQATTTLNSQTSGYLATSNYLGYLIGAIIPMCFIMKSKVIDLKLYLLLNIVSTILMGISDSYVVWLILRLIGGITSGTVFVLASNIVLDALRQAHKESISGLLYSSVGIGLFVSSFYIFFVADSVSWKVLWITFGAFSMIIAMFVFFTMTDNAPIKVDDSQAHSHLTVQSINTKFKRYFYIAYFCEGAGYIITGTFLVVIVKSIPQFADYASLSWMFVGLGAIPSTILWSLIADKITRKKAIYLAFLLQIIGVCLPIFSHNIVSIIMSSILFGGTFLGLTTLFLSQGQVMMYRFNTKTNFVAILTVIYSVGQMIAPSISGVLIGESGNYNLALGFATVILLVGLISSAKSYSIMR</sequence>
<feature type="transmembrane region" description="Helical" evidence="6">
    <location>
        <begin position="12"/>
        <end position="34"/>
    </location>
</feature>
<dbReference type="OrthoDB" id="9797953at2"/>
<evidence type="ECO:0000256" key="6">
    <source>
        <dbReference type="SAM" id="Phobius"/>
    </source>
</evidence>
<accession>A0A3A0VMV1</accession>
<dbReference type="InterPro" id="IPR036259">
    <property type="entry name" value="MFS_trans_sf"/>
</dbReference>
<dbReference type="GO" id="GO:0005886">
    <property type="term" value="C:plasma membrane"/>
    <property type="evidence" value="ECO:0007669"/>
    <property type="project" value="UniProtKB-SubCell"/>
</dbReference>
<feature type="transmembrane region" description="Helical" evidence="6">
    <location>
        <begin position="46"/>
        <end position="67"/>
    </location>
</feature>
<feature type="transmembrane region" description="Helical" evidence="6">
    <location>
        <begin position="79"/>
        <end position="101"/>
    </location>
</feature>
<keyword evidence="5 6" id="KW-0472">Membrane</keyword>
<evidence type="ECO:0000313" key="9">
    <source>
        <dbReference type="Proteomes" id="UP000265541"/>
    </source>
</evidence>
<dbReference type="InterPro" id="IPR020846">
    <property type="entry name" value="MFS_dom"/>
</dbReference>
<feature type="transmembrane region" description="Helical" evidence="6">
    <location>
        <begin position="362"/>
        <end position="381"/>
    </location>
</feature>
<dbReference type="Proteomes" id="UP000265541">
    <property type="component" value="Unassembled WGS sequence"/>
</dbReference>
<feature type="transmembrane region" description="Helical" evidence="6">
    <location>
        <begin position="161"/>
        <end position="180"/>
    </location>
</feature>
<evidence type="ECO:0000256" key="5">
    <source>
        <dbReference type="ARBA" id="ARBA00023136"/>
    </source>
</evidence>
<evidence type="ECO:0000256" key="3">
    <source>
        <dbReference type="ARBA" id="ARBA00022692"/>
    </source>
</evidence>
<dbReference type="SUPFAM" id="SSF103473">
    <property type="entry name" value="MFS general substrate transporter"/>
    <property type="match status" value="1"/>
</dbReference>
<feature type="transmembrane region" description="Helical" evidence="6">
    <location>
        <begin position="136"/>
        <end position="155"/>
    </location>
</feature>
<evidence type="ECO:0000256" key="4">
    <source>
        <dbReference type="ARBA" id="ARBA00022989"/>
    </source>
</evidence>
<comment type="subcellular location">
    <subcellularLocation>
        <location evidence="1">Cell membrane</location>
        <topology evidence="1">Multi-pass membrane protein</topology>
    </subcellularLocation>
</comment>
<feature type="transmembrane region" description="Helical" evidence="6">
    <location>
        <begin position="246"/>
        <end position="265"/>
    </location>
</feature>
<feature type="transmembrane region" description="Helical" evidence="6">
    <location>
        <begin position="298"/>
        <end position="317"/>
    </location>
</feature>
<dbReference type="Gene3D" id="1.20.1250.20">
    <property type="entry name" value="MFS general substrate transporter like domains"/>
    <property type="match status" value="2"/>
</dbReference>
<dbReference type="RefSeq" id="WP_119486054.1">
    <property type="nucleotide sequence ID" value="NZ_QYJN01000006.1"/>
</dbReference>
<dbReference type="EMBL" id="QYJN01000006">
    <property type="protein sequence ID" value="RIP33199.1"/>
    <property type="molecule type" value="Genomic_DNA"/>
</dbReference>
<comment type="caution">
    <text evidence="8">The sequence shown here is derived from an EMBL/GenBank/DDBJ whole genome shotgun (WGS) entry which is preliminary data.</text>
</comment>
<gene>
    <name evidence="8" type="ORF">BUZ14_11755</name>
</gene>
<feature type="transmembrane region" description="Helical" evidence="6">
    <location>
        <begin position="274"/>
        <end position="292"/>
    </location>
</feature>
<evidence type="ECO:0000256" key="1">
    <source>
        <dbReference type="ARBA" id="ARBA00004651"/>
    </source>
</evidence>